<gene>
    <name evidence="1" type="ORF">OWV82_019581</name>
</gene>
<dbReference type="EMBL" id="CM051404">
    <property type="protein sequence ID" value="KAJ4705848.1"/>
    <property type="molecule type" value="Genomic_DNA"/>
</dbReference>
<proteinExistence type="predicted"/>
<evidence type="ECO:0000313" key="2">
    <source>
        <dbReference type="Proteomes" id="UP001164539"/>
    </source>
</evidence>
<sequence>MNIFKLFFFFLFLSTAASIEICRTAVCRRNEPLIRFPFRIPTRQQKSCGFPGFDLSCDVGSNQTILQLPSGKFSLQGVNYVTQEIWINDKGNCLPELILSLNLSGSPFRAVYNQQFTFFNCSFDYLQYRLNPIACLSGENYTVFATSSSRVASSLSASSCKLVATVDVPVEWPFYEQIMSSDLSDNLRLTWSEPNCRKCERSGGRCGFKDNSTLEIGCSYASQRGIPEGARYAVLVGAGVPTVLCLLGLICVVCARIKCHASRRRNPTLPEFNTAVAPQPTVVAGLDDPTIESYPKIVLGESRRLPKPDDNACPICLSEYKPKETLKTIPECMHCFHAECIDEWLRLNASCPICRNSPGR</sequence>
<name>A0ACC1X5C9_MELAZ</name>
<reference evidence="1 2" key="1">
    <citation type="journal article" date="2023" name="Science">
        <title>Complex scaffold remodeling in plant triterpene biosynthesis.</title>
        <authorList>
            <person name="De La Pena R."/>
            <person name="Hodgson H."/>
            <person name="Liu J.C."/>
            <person name="Stephenson M.J."/>
            <person name="Martin A.C."/>
            <person name="Owen C."/>
            <person name="Harkess A."/>
            <person name="Leebens-Mack J."/>
            <person name="Jimenez L.E."/>
            <person name="Osbourn A."/>
            <person name="Sattely E.S."/>
        </authorList>
    </citation>
    <scope>NUCLEOTIDE SEQUENCE [LARGE SCALE GENOMIC DNA]</scope>
    <source>
        <strain evidence="2">cv. JPN11</strain>
        <tissue evidence="1">Leaf</tissue>
    </source>
</reference>
<organism evidence="1 2">
    <name type="scientific">Melia azedarach</name>
    <name type="common">Chinaberry tree</name>
    <dbReference type="NCBI Taxonomy" id="155640"/>
    <lineage>
        <taxon>Eukaryota</taxon>
        <taxon>Viridiplantae</taxon>
        <taxon>Streptophyta</taxon>
        <taxon>Embryophyta</taxon>
        <taxon>Tracheophyta</taxon>
        <taxon>Spermatophyta</taxon>
        <taxon>Magnoliopsida</taxon>
        <taxon>eudicotyledons</taxon>
        <taxon>Gunneridae</taxon>
        <taxon>Pentapetalae</taxon>
        <taxon>rosids</taxon>
        <taxon>malvids</taxon>
        <taxon>Sapindales</taxon>
        <taxon>Meliaceae</taxon>
        <taxon>Melia</taxon>
    </lineage>
</organism>
<accession>A0ACC1X5C9</accession>
<comment type="caution">
    <text evidence="1">The sequence shown here is derived from an EMBL/GenBank/DDBJ whole genome shotgun (WGS) entry which is preliminary data.</text>
</comment>
<keyword evidence="2" id="KW-1185">Reference proteome</keyword>
<dbReference type="Proteomes" id="UP001164539">
    <property type="component" value="Chromosome 11"/>
</dbReference>
<protein>
    <submittedName>
        <fullName evidence="1">Ring finger protein</fullName>
    </submittedName>
</protein>
<evidence type="ECO:0000313" key="1">
    <source>
        <dbReference type="EMBL" id="KAJ4705848.1"/>
    </source>
</evidence>